<dbReference type="EMBL" id="CP000699">
    <property type="protein sequence ID" value="ABQ70825.1"/>
    <property type="molecule type" value="Genomic_DNA"/>
</dbReference>
<organism evidence="1 2">
    <name type="scientific">Rhizorhabdus wittichii (strain DSM 6014 / CCUG 31198 / JCM 15750 / NBRC 105917 / EY 4224 / RW1)</name>
    <name type="common">Sphingomonas wittichii</name>
    <dbReference type="NCBI Taxonomy" id="392499"/>
    <lineage>
        <taxon>Bacteria</taxon>
        <taxon>Pseudomonadati</taxon>
        <taxon>Pseudomonadota</taxon>
        <taxon>Alphaproteobacteria</taxon>
        <taxon>Sphingomonadales</taxon>
        <taxon>Sphingomonadaceae</taxon>
        <taxon>Rhizorhabdus</taxon>
    </lineage>
</organism>
<reference evidence="1 2" key="1">
    <citation type="journal article" date="2010" name="J. Bacteriol.">
        <title>Genome sequence of the dioxin-mineralizing bacterium Sphingomonas wittichii RW1.</title>
        <authorList>
            <person name="Miller T.R."/>
            <person name="Delcher A.L."/>
            <person name="Salzberg S.L."/>
            <person name="Saunders E."/>
            <person name="Detter J.C."/>
            <person name="Halden R.U."/>
        </authorList>
    </citation>
    <scope>NUCLEOTIDE SEQUENCE [LARGE SCALE GENOMIC DNA]</scope>
    <source>
        <strain evidence="2">DSM 6014 / CCUG 31198 / JCM 15750 / NBRC 105917 / EY 4224 / RW1</strain>
    </source>
</reference>
<evidence type="ECO:0000313" key="2">
    <source>
        <dbReference type="Proteomes" id="UP000001989"/>
    </source>
</evidence>
<dbReference type="AlphaFoldDB" id="A0A9J9HFQ5"/>
<proteinExistence type="predicted"/>
<evidence type="ECO:0000313" key="1">
    <source>
        <dbReference type="EMBL" id="ABQ70825.1"/>
    </source>
</evidence>
<dbReference type="KEGG" id="swi:Swit_4487"/>
<dbReference type="Proteomes" id="UP000001989">
    <property type="component" value="Chromosome"/>
</dbReference>
<sequence>MDGGPQEPMRFVTVASRFRGNDERGVLRTRPKQKRPADRSAGLFVFPVGPLRAISRQMETSAGSEIAIKQSPRAADLMQSDREPL</sequence>
<gene>
    <name evidence="1" type="ordered locus">Swit_4487</name>
</gene>
<accession>A0A9J9HFQ5</accession>
<name>A0A9J9HFQ5_RHIWR</name>
<keyword evidence="2" id="KW-1185">Reference proteome</keyword>
<protein>
    <submittedName>
        <fullName evidence="1">Uncharacterized protein</fullName>
    </submittedName>
</protein>